<dbReference type="PANTHER" id="PTHR12993:SF30">
    <property type="entry name" value="N-ACETYL-ALPHA-D-GLUCOSAMINYL L-MALATE DEACETYLASE 1"/>
    <property type="match status" value="1"/>
</dbReference>
<name>A0A0K1JGU9_9MICO</name>
<evidence type="ECO:0000313" key="3">
    <source>
        <dbReference type="Proteomes" id="UP000066480"/>
    </source>
</evidence>
<sequence length="213" mass="23344">MIGLDLPAGPLSVVCLAAHPDDIEIGCGGTILALSERRSVAAHHLVLTGGEARQAEARVAADLFWGASGPASVETLGLRDGYLPAQWAETKDALEAFASRVQPDVLLAPRLDDSHQDHRLVASLVATAWRDTLVLNYEIPKWDGDLRPVTHYVPLTTEQAHRKVELLDKAFPSQSDRDWWDPETFLGLMRLRGIECRSRYAEGFVTAKAVLSV</sequence>
<reference evidence="2 3" key="1">
    <citation type="submission" date="2015-03" db="EMBL/GenBank/DDBJ databases">
        <title>Luteipulveratus halotolerans sp. nov., a novel actinobacterium (Dermacoccaceae) from Sarawak, Malaysia.</title>
        <authorList>
            <person name="Juboi H."/>
            <person name="Basik A."/>
            <person name="Shamsul S.S."/>
            <person name="Arnold P."/>
            <person name="Schmitt E.K."/>
            <person name="Sanglier J.-J."/>
            <person name="Yeo T."/>
        </authorList>
    </citation>
    <scope>NUCLEOTIDE SEQUENCE [LARGE SCALE GENOMIC DNA]</scope>
    <source>
        <strain evidence="2 3">MN07-A0370</strain>
    </source>
</reference>
<dbReference type="EMBL" id="CP011112">
    <property type="protein sequence ID" value="AKU15931.1"/>
    <property type="molecule type" value="Genomic_DNA"/>
</dbReference>
<dbReference type="Gene3D" id="3.40.50.10320">
    <property type="entry name" value="LmbE-like"/>
    <property type="match status" value="1"/>
</dbReference>
<evidence type="ECO:0000256" key="1">
    <source>
        <dbReference type="ARBA" id="ARBA00022833"/>
    </source>
</evidence>
<dbReference type="STRING" id="571913.VV02_08810"/>
<gene>
    <name evidence="2" type="ORF">VV02_08810</name>
</gene>
<dbReference type="Pfam" id="PF02585">
    <property type="entry name" value="PIG-L"/>
    <property type="match status" value="1"/>
</dbReference>
<evidence type="ECO:0000313" key="2">
    <source>
        <dbReference type="EMBL" id="AKU15931.1"/>
    </source>
</evidence>
<dbReference type="KEGG" id="lmoi:VV02_08810"/>
<dbReference type="InterPro" id="IPR003737">
    <property type="entry name" value="GlcNAc_PI_deacetylase-related"/>
</dbReference>
<dbReference type="AlphaFoldDB" id="A0A0K1JGU9"/>
<accession>A0A0K1JGU9</accession>
<dbReference type="InterPro" id="IPR024078">
    <property type="entry name" value="LmbE-like_dom_sf"/>
</dbReference>
<keyword evidence="3" id="KW-1185">Reference proteome</keyword>
<proteinExistence type="predicted"/>
<dbReference type="OrthoDB" id="3514174at2"/>
<dbReference type="GO" id="GO:0016811">
    <property type="term" value="F:hydrolase activity, acting on carbon-nitrogen (but not peptide) bonds, in linear amides"/>
    <property type="evidence" value="ECO:0007669"/>
    <property type="project" value="TreeGrafter"/>
</dbReference>
<organism evidence="2 3">
    <name type="scientific">Luteipulveratus mongoliensis</name>
    <dbReference type="NCBI Taxonomy" id="571913"/>
    <lineage>
        <taxon>Bacteria</taxon>
        <taxon>Bacillati</taxon>
        <taxon>Actinomycetota</taxon>
        <taxon>Actinomycetes</taxon>
        <taxon>Micrococcales</taxon>
        <taxon>Dermacoccaceae</taxon>
        <taxon>Luteipulveratus</taxon>
    </lineage>
</organism>
<dbReference type="GO" id="GO:0016137">
    <property type="term" value="P:glycoside metabolic process"/>
    <property type="evidence" value="ECO:0007669"/>
    <property type="project" value="UniProtKB-ARBA"/>
</dbReference>
<dbReference type="SUPFAM" id="SSF102588">
    <property type="entry name" value="LmbE-like"/>
    <property type="match status" value="1"/>
</dbReference>
<protein>
    <submittedName>
        <fullName evidence="2">GlcNAc-PI de-N-acetylase</fullName>
    </submittedName>
</protein>
<dbReference type="RefSeq" id="WP_052591011.1">
    <property type="nucleotide sequence ID" value="NZ_CP011112.1"/>
</dbReference>
<dbReference type="Proteomes" id="UP000066480">
    <property type="component" value="Chromosome"/>
</dbReference>
<dbReference type="PANTHER" id="PTHR12993">
    <property type="entry name" value="N-ACETYLGLUCOSAMINYL-PHOSPHATIDYLINOSITOL DE-N-ACETYLASE-RELATED"/>
    <property type="match status" value="1"/>
</dbReference>
<keyword evidence="1" id="KW-0862">Zinc</keyword>